<feature type="domain" description="Gfo/Idh/MocA-like oxidoreductase N-terminal" evidence="1">
    <location>
        <begin position="4"/>
        <end position="122"/>
    </location>
</feature>
<gene>
    <name evidence="3" type="ORF">EXM22_10190</name>
</gene>
<dbReference type="KEGG" id="ock:EXM22_10190"/>
<name>A0A5C1QQL8_9SPIO</name>
<dbReference type="SUPFAM" id="SSF51735">
    <property type="entry name" value="NAD(P)-binding Rossmann-fold domains"/>
    <property type="match status" value="1"/>
</dbReference>
<dbReference type="Gene3D" id="3.40.50.720">
    <property type="entry name" value="NAD(P)-binding Rossmann-like Domain"/>
    <property type="match status" value="1"/>
</dbReference>
<dbReference type="GO" id="GO:0000166">
    <property type="term" value="F:nucleotide binding"/>
    <property type="evidence" value="ECO:0007669"/>
    <property type="project" value="InterPro"/>
</dbReference>
<dbReference type="PANTHER" id="PTHR43249:SF1">
    <property type="entry name" value="D-GLUCOSIDE 3-DEHYDROGENASE"/>
    <property type="match status" value="1"/>
</dbReference>
<dbReference type="Gene3D" id="3.30.360.10">
    <property type="entry name" value="Dihydrodipicolinate Reductase, domain 2"/>
    <property type="match status" value="1"/>
</dbReference>
<dbReference type="EMBL" id="CP036150">
    <property type="protein sequence ID" value="QEN09901.1"/>
    <property type="molecule type" value="Genomic_DNA"/>
</dbReference>
<dbReference type="Proteomes" id="UP000324209">
    <property type="component" value="Chromosome"/>
</dbReference>
<dbReference type="Pfam" id="PF01408">
    <property type="entry name" value="GFO_IDH_MocA"/>
    <property type="match status" value="1"/>
</dbReference>
<sequence length="322" mass="35802">MTTWAIIGAGDVAEIKSGPAFQKADRSELKAVMRRNPAKAEDFARRHGVPSWYSTVEDVLSREDINSIYIATPPSSHKDLAIRALEAGKDVYLEKPVCLTEAECREIQPVLESSGRKLVVAHYRRGLGAFLKVKELLDSGAIGTVQFVNIRVFQKEESEIMTVTEDHWRVNPEVSGGGLFHDIGPHQIDLMLYYFGEVREVRGYSTNRSAKNPADDFVAAHILFDSGIPLEGLWSFCIDDMNQGSDLCEIYGSEGVIRFSFFGDKVSLVRGSDEHIFSFDNPVNIQQPMIQKTVDYFQGLGPNPCSLEEGMKCMAILDAVTS</sequence>
<protein>
    <submittedName>
        <fullName evidence="3">Gfo/Idh/MocA family oxidoreductase</fullName>
    </submittedName>
</protein>
<dbReference type="InterPro" id="IPR055170">
    <property type="entry name" value="GFO_IDH_MocA-like_dom"/>
</dbReference>
<dbReference type="OrthoDB" id="9783105at2"/>
<proteinExistence type="predicted"/>
<dbReference type="SUPFAM" id="SSF55347">
    <property type="entry name" value="Glyceraldehyde-3-phosphate dehydrogenase-like, C-terminal domain"/>
    <property type="match status" value="1"/>
</dbReference>
<feature type="domain" description="GFO/IDH/MocA-like oxidoreductase" evidence="2">
    <location>
        <begin position="130"/>
        <end position="258"/>
    </location>
</feature>
<dbReference type="AlphaFoldDB" id="A0A5C1QQL8"/>
<keyword evidence="4" id="KW-1185">Reference proteome</keyword>
<accession>A0A5C1QQL8</accession>
<evidence type="ECO:0000259" key="1">
    <source>
        <dbReference type="Pfam" id="PF01408"/>
    </source>
</evidence>
<evidence type="ECO:0000313" key="3">
    <source>
        <dbReference type="EMBL" id="QEN09901.1"/>
    </source>
</evidence>
<dbReference type="InterPro" id="IPR052515">
    <property type="entry name" value="Gfo/Idh/MocA_Oxidoreductase"/>
</dbReference>
<reference evidence="3 4" key="1">
    <citation type="submission" date="2019-02" db="EMBL/GenBank/DDBJ databases">
        <title>Complete Genome Sequence and Methylome Analysis of free living Spirochaetas.</title>
        <authorList>
            <person name="Fomenkov A."/>
            <person name="Dubinina G."/>
            <person name="Leshcheva N."/>
            <person name="Mikheeva N."/>
            <person name="Grabovich M."/>
            <person name="Vincze T."/>
            <person name="Roberts R.J."/>
        </authorList>
    </citation>
    <scope>NUCLEOTIDE SEQUENCE [LARGE SCALE GENOMIC DNA]</scope>
    <source>
        <strain evidence="3 4">K2</strain>
    </source>
</reference>
<dbReference type="Pfam" id="PF22725">
    <property type="entry name" value="GFO_IDH_MocA_C3"/>
    <property type="match status" value="1"/>
</dbReference>
<dbReference type="InterPro" id="IPR000683">
    <property type="entry name" value="Gfo/Idh/MocA-like_OxRdtase_N"/>
</dbReference>
<organism evidence="3 4">
    <name type="scientific">Oceanispirochaeta crateris</name>
    <dbReference type="NCBI Taxonomy" id="2518645"/>
    <lineage>
        <taxon>Bacteria</taxon>
        <taxon>Pseudomonadati</taxon>
        <taxon>Spirochaetota</taxon>
        <taxon>Spirochaetia</taxon>
        <taxon>Spirochaetales</taxon>
        <taxon>Spirochaetaceae</taxon>
        <taxon>Oceanispirochaeta</taxon>
    </lineage>
</organism>
<evidence type="ECO:0000313" key="4">
    <source>
        <dbReference type="Proteomes" id="UP000324209"/>
    </source>
</evidence>
<dbReference type="InterPro" id="IPR036291">
    <property type="entry name" value="NAD(P)-bd_dom_sf"/>
</dbReference>
<dbReference type="PANTHER" id="PTHR43249">
    <property type="entry name" value="UDP-N-ACETYL-2-AMINO-2-DEOXY-D-GLUCURONATE OXIDASE"/>
    <property type="match status" value="1"/>
</dbReference>
<evidence type="ECO:0000259" key="2">
    <source>
        <dbReference type="Pfam" id="PF22725"/>
    </source>
</evidence>